<evidence type="ECO:0000256" key="4">
    <source>
        <dbReference type="ARBA" id="ARBA00022741"/>
    </source>
</evidence>
<accession>A0A1V9ZQY5</accession>
<name>A0A1V9ZQY5_9STRA</name>
<dbReference type="GO" id="GO:0004674">
    <property type="term" value="F:protein serine/threonine kinase activity"/>
    <property type="evidence" value="ECO:0007669"/>
    <property type="project" value="UniProtKB-KW"/>
</dbReference>
<dbReference type="InterPro" id="IPR023214">
    <property type="entry name" value="HAD_sf"/>
</dbReference>
<keyword evidence="5 11" id="KW-0418">Kinase</keyword>
<evidence type="ECO:0000313" key="11">
    <source>
        <dbReference type="EMBL" id="OQS00389.1"/>
    </source>
</evidence>
<dbReference type="SUPFAM" id="SSF56112">
    <property type="entry name" value="Protein kinase-like (PK-like)"/>
    <property type="match status" value="1"/>
</dbReference>
<dbReference type="Gene3D" id="3.40.50.1000">
    <property type="entry name" value="HAD superfamily/HAD-like"/>
    <property type="match status" value="1"/>
</dbReference>
<keyword evidence="2" id="KW-0597">Phosphoprotein</keyword>
<evidence type="ECO:0000256" key="1">
    <source>
        <dbReference type="ARBA" id="ARBA00022527"/>
    </source>
</evidence>
<protein>
    <submittedName>
        <fullName evidence="11">Kinase</fullName>
    </submittedName>
</protein>
<dbReference type="InterPro" id="IPR004274">
    <property type="entry name" value="FCP1_dom"/>
</dbReference>
<dbReference type="InterPro" id="IPR008271">
    <property type="entry name" value="Ser/Thr_kinase_AS"/>
</dbReference>
<dbReference type="PROSITE" id="PS00108">
    <property type="entry name" value="PROTEIN_KINASE_ST"/>
    <property type="match status" value="1"/>
</dbReference>
<dbReference type="AlphaFoldDB" id="A0A1V9ZQY5"/>
<dbReference type="InterPro" id="IPR000719">
    <property type="entry name" value="Prot_kinase_dom"/>
</dbReference>
<dbReference type="InterPro" id="IPR011009">
    <property type="entry name" value="Kinase-like_dom_sf"/>
</dbReference>
<gene>
    <name evidence="11" type="ORF">THRCLA_05961</name>
</gene>
<evidence type="ECO:0000313" key="12">
    <source>
        <dbReference type="Proteomes" id="UP000243217"/>
    </source>
</evidence>
<organism evidence="11 12">
    <name type="scientific">Thraustotheca clavata</name>
    <dbReference type="NCBI Taxonomy" id="74557"/>
    <lineage>
        <taxon>Eukaryota</taxon>
        <taxon>Sar</taxon>
        <taxon>Stramenopiles</taxon>
        <taxon>Oomycota</taxon>
        <taxon>Saprolegniomycetes</taxon>
        <taxon>Saprolegniales</taxon>
        <taxon>Achlyaceae</taxon>
        <taxon>Thraustotheca</taxon>
    </lineage>
</organism>
<dbReference type="Gene3D" id="3.30.200.20">
    <property type="entry name" value="Phosphorylase Kinase, domain 1"/>
    <property type="match status" value="1"/>
</dbReference>
<evidence type="ECO:0000256" key="6">
    <source>
        <dbReference type="ARBA" id="ARBA00022840"/>
    </source>
</evidence>
<keyword evidence="12" id="KW-1185">Reference proteome</keyword>
<dbReference type="PROSITE" id="PS50011">
    <property type="entry name" value="PROTEIN_KINASE_DOM"/>
    <property type="match status" value="1"/>
</dbReference>
<dbReference type="InterPro" id="IPR045270">
    <property type="entry name" value="STKc_AGC"/>
</dbReference>
<keyword evidence="6 7" id="KW-0067">ATP-binding</keyword>
<dbReference type="CDD" id="cd07521">
    <property type="entry name" value="HAD_FCP1-like"/>
    <property type="match status" value="1"/>
</dbReference>
<feature type="domain" description="AGC-kinase C-terminal" evidence="10">
    <location>
        <begin position="372"/>
        <end position="436"/>
    </location>
</feature>
<dbReference type="PANTHER" id="PTHR24351">
    <property type="entry name" value="RIBOSOMAL PROTEIN S6 KINASE"/>
    <property type="match status" value="1"/>
</dbReference>
<feature type="binding site" evidence="7">
    <location>
        <position position="148"/>
    </location>
    <ligand>
        <name>ATP</name>
        <dbReference type="ChEBI" id="CHEBI:30616"/>
    </ligand>
</feature>
<dbReference type="FunFam" id="3.30.200.20:FF:000042">
    <property type="entry name" value="Aurora kinase A"/>
    <property type="match status" value="1"/>
</dbReference>
<dbReference type="FunFam" id="1.10.510.10:FF:000571">
    <property type="entry name" value="Maternal embryonic leucine zipper kinase"/>
    <property type="match status" value="1"/>
</dbReference>
<dbReference type="InterPro" id="IPR000961">
    <property type="entry name" value="AGC-kinase_C"/>
</dbReference>
<dbReference type="EMBL" id="JNBS01001704">
    <property type="protein sequence ID" value="OQS00389.1"/>
    <property type="molecule type" value="Genomic_DNA"/>
</dbReference>
<dbReference type="SMART" id="SM00577">
    <property type="entry name" value="CPDc"/>
    <property type="match status" value="1"/>
</dbReference>
<dbReference type="PROSITE" id="PS51285">
    <property type="entry name" value="AGC_KINASE_CTER"/>
    <property type="match status" value="1"/>
</dbReference>
<keyword evidence="4 7" id="KW-0547">Nucleotide-binding</keyword>
<dbReference type="Pfam" id="PF03031">
    <property type="entry name" value="NIF"/>
    <property type="match status" value="1"/>
</dbReference>
<reference evidence="11 12" key="1">
    <citation type="journal article" date="2014" name="Genome Biol. Evol.">
        <title>The secreted proteins of Achlya hypogyna and Thraustotheca clavata identify the ancestral oomycete secretome and reveal gene acquisitions by horizontal gene transfer.</title>
        <authorList>
            <person name="Misner I."/>
            <person name="Blouin N."/>
            <person name="Leonard G."/>
            <person name="Richards T.A."/>
            <person name="Lane C.E."/>
        </authorList>
    </citation>
    <scope>NUCLEOTIDE SEQUENCE [LARGE SCALE GENOMIC DNA]</scope>
    <source>
        <strain evidence="11 12">ATCC 34112</strain>
    </source>
</reference>
<evidence type="ECO:0000256" key="7">
    <source>
        <dbReference type="PROSITE-ProRule" id="PRU10141"/>
    </source>
</evidence>
<dbReference type="OrthoDB" id="58979at2759"/>
<keyword evidence="3" id="KW-0808">Transferase</keyword>
<evidence type="ECO:0000256" key="2">
    <source>
        <dbReference type="ARBA" id="ARBA00022553"/>
    </source>
</evidence>
<evidence type="ECO:0000256" key="3">
    <source>
        <dbReference type="ARBA" id="ARBA00022679"/>
    </source>
</evidence>
<evidence type="ECO:0000259" key="8">
    <source>
        <dbReference type="PROSITE" id="PS50011"/>
    </source>
</evidence>
<dbReference type="InterPro" id="IPR036412">
    <property type="entry name" value="HAD-like_sf"/>
</dbReference>
<keyword evidence="1" id="KW-0723">Serine/threonine-protein kinase</keyword>
<dbReference type="InterPro" id="IPR017441">
    <property type="entry name" value="Protein_kinase_ATP_BS"/>
</dbReference>
<evidence type="ECO:0000256" key="5">
    <source>
        <dbReference type="ARBA" id="ARBA00022777"/>
    </source>
</evidence>
<evidence type="ECO:0000259" key="10">
    <source>
        <dbReference type="PROSITE" id="PS51285"/>
    </source>
</evidence>
<dbReference type="SMART" id="SM00220">
    <property type="entry name" value="S_TKc"/>
    <property type="match status" value="1"/>
</dbReference>
<dbReference type="STRING" id="74557.A0A1V9ZQY5"/>
<dbReference type="PROSITE" id="PS00107">
    <property type="entry name" value="PROTEIN_KINASE_ATP"/>
    <property type="match status" value="1"/>
</dbReference>
<dbReference type="PROSITE" id="PS50969">
    <property type="entry name" value="FCP1"/>
    <property type="match status" value="1"/>
</dbReference>
<feature type="domain" description="FCP1 homology" evidence="9">
    <location>
        <begin position="613"/>
        <end position="775"/>
    </location>
</feature>
<dbReference type="SUPFAM" id="SSF56784">
    <property type="entry name" value="HAD-like"/>
    <property type="match status" value="1"/>
</dbReference>
<sequence>MQMVICAFARRSPSAAVRGYDTSLACRLLCGTKDTSTISLQKAGTMHTPQLHIFEMCVQLLHGKKALVLNDEATEVPCERWNFLKQWMCFQYAMEGCKYPEPLKVTLPEFNAPDVREEYEQIHVLGTGAFGSVVLSRAKSTNTLYAIKSIDKSKICPDEAKRLLVERQILSNSNHPFVIHLEGAFETPSHYHFILEYCPGGDMYSLLESQHQLSESLVIFYTSSIVSALVYLHHAHIAYRDLKPENILLDARGFVRLADFGLAKLSLSPTDTTYSFCGSVDYMAPEVILGHGYGLAADIWSLGCVVYEMLTGLPPFYTTRGRRVLFDKICKGQVLYPTYLLPDATLFLQRCLDLDPTQRWTAEQLLEHPFLSSVDWYQLGIQQVPVPYVPDLHGDCDIHHFADQFTSQAVNGTLIDTKDDFSDFDWHRPEEIFLSFFVLAMYTVEFAKRICYTAVAVCCYVPPDSSTESSPRISPGTILYGCELSEFLVLHCPRVDFLVDDHPLRTIDMTYSMDWVSHVRQVLDHLQAGIEQNEITCTISGTNWIESMRSTLIKEKHRSRSPSPSELDSCEYLFDSLVRRLEAKDLELDTLWKKWVQKEFQRVLGGLRLAHPHNESRKCLVLDLDRTLWFRSFQPIRNADFVAVMKMSYSKAQTTIYVSLRPGVHYLLQALASRYDIVIFTASERKFTDQLIDEMDTTKSIQHRLYRDSCSLLEEKGCLVKDLSQLGRSLKDIVLLDDTPEVAALQPSNMLVCSEYRGNKSDMELYKITSVLERLDNVEDVRCHLKHLPSLMQTMDMPYNIHYAA</sequence>
<dbReference type="CDD" id="cd05123">
    <property type="entry name" value="STKc_AGC"/>
    <property type="match status" value="1"/>
</dbReference>
<dbReference type="Proteomes" id="UP000243217">
    <property type="component" value="Unassembled WGS sequence"/>
</dbReference>
<dbReference type="GO" id="GO:0005524">
    <property type="term" value="F:ATP binding"/>
    <property type="evidence" value="ECO:0007669"/>
    <property type="project" value="UniProtKB-UniRule"/>
</dbReference>
<dbReference type="Pfam" id="PF00069">
    <property type="entry name" value="Pkinase"/>
    <property type="match status" value="1"/>
</dbReference>
<proteinExistence type="predicted"/>
<dbReference type="Gene3D" id="1.10.510.10">
    <property type="entry name" value="Transferase(Phosphotransferase) domain 1"/>
    <property type="match status" value="1"/>
</dbReference>
<comment type="caution">
    <text evidence="11">The sequence shown here is derived from an EMBL/GenBank/DDBJ whole genome shotgun (WGS) entry which is preliminary data.</text>
</comment>
<feature type="domain" description="Protein kinase" evidence="8">
    <location>
        <begin position="119"/>
        <end position="371"/>
    </location>
</feature>
<evidence type="ECO:0000259" key="9">
    <source>
        <dbReference type="PROSITE" id="PS50969"/>
    </source>
</evidence>